<evidence type="ECO:0000256" key="3">
    <source>
        <dbReference type="ARBA" id="ARBA00023242"/>
    </source>
</evidence>
<dbReference type="CDD" id="cd14686">
    <property type="entry name" value="bZIP"/>
    <property type="match status" value="1"/>
</dbReference>
<gene>
    <name evidence="5" type="ORF">Fmac_014209</name>
</gene>
<dbReference type="SMART" id="SM00338">
    <property type="entry name" value="BRLZ"/>
    <property type="match status" value="1"/>
</dbReference>
<keyword evidence="6" id="KW-1185">Reference proteome</keyword>
<dbReference type="AlphaFoldDB" id="A0ABD1MB19"/>
<reference evidence="5 6" key="1">
    <citation type="submission" date="2024-08" db="EMBL/GenBank/DDBJ databases">
        <title>Insights into the chromosomal genome structure of Flemingia macrophylla.</title>
        <authorList>
            <person name="Ding Y."/>
            <person name="Zhao Y."/>
            <person name="Bi W."/>
            <person name="Wu M."/>
            <person name="Zhao G."/>
            <person name="Gong Y."/>
            <person name="Li W."/>
            <person name="Zhang P."/>
        </authorList>
    </citation>
    <scope>NUCLEOTIDE SEQUENCE [LARGE SCALE GENOMIC DNA]</scope>
    <source>
        <strain evidence="5">DYQJB</strain>
        <tissue evidence="5">Leaf</tissue>
    </source>
</reference>
<dbReference type="InterPro" id="IPR004827">
    <property type="entry name" value="bZIP"/>
</dbReference>
<sequence>MGEAEQKISLASQQDQSCVVTPKPFSFRDASSSFQGLLSKGPRDVGGSTNSNFDLKLGVAEGSNSDLDLKLGDTEGSANPNLDLTLGNAEGSTYPNLDLKLGIADNYLAQATNYHCNNQTFGQAEKNPINGSFATPSTAITYEGQANTPDFDLKLSTKMEDPRILRNRIYSRRYRKKKMHYMDHLEKQTSDLAGKISNMWQQVEETKNLQRSLLIEQHQLKLQIEATENERIVKEVEIEKNLAEVNRLRELQFNQQQAKQLELHNSNDDLHAVNAQQLGPN</sequence>
<evidence type="ECO:0000256" key="2">
    <source>
        <dbReference type="ARBA" id="ARBA00023163"/>
    </source>
</evidence>
<keyword evidence="1" id="KW-0805">Transcription regulation</keyword>
<name>A0ABD1MB19_9FABA</name>
<keyword evidence="2" id="KW-0804">Transcription</keyword>
<feature type="domain" description="BZIP" evidence="4">
    <location>
        <begin position="158"/>
        <end position="219"/>
    </location>
</feature>
<dbReference type="PANTHER" id="PTHR46391">
    <property type="entry name" value="BASIC LEUCINE ZIPPER 34"/>
    <property type="match status" value="1"/>
</dbReference>
<protein>
    <recommendedName>
        <fullName evidence="4">BZIP domain-containing protein</fullName>
    </recommendedName>
</protein>
<dbReference type="PANTHER" id="PTHR46391:SF13">
    <property type="entry name" value="ACTIVATOR OF SPOMIN LUC3"/>
    <property type="match status" value="1"/>
</dbReference>
<dbReference type="EMBL" id="JBGMDY010000005">
    <property type="protein sequence ID" value="KAL2332996.1"/>
    <property type="molecule type" value="Genomic_DNA"/>
</dbReference>
<accession>A0ABD1MB19</accession>
<evidence type="ECO:0000256" key="1">
    <source>
        <dbReference type="ARBA" id="ARBA00023015"/>
    </source>
</evidence>
<proteinExistence type="predicted"/>
<dbReference type="Gene3D" id="1.20.5.170">
    <property type="match status" value="1"/>
</dbReference>
<dbReference type="InterPro" id="IPR052483">
    <property type="entry name" value="bZIP_transcription_regulators"/>
</dbReference>
<evidence type="ECO:0000259" key="4">
    <source>
        <dbReference type="SMART" id="SM00338"/>
    </source>
</evidence>
<dbReference type="SUPFAM" id="SSF57959">
    <property type="entry name" value="Leucine zipper domain"/>
    <property type="match status" value="1"/>
</dbReference>
<keyword evidence="3" id="KW-0539">Nucleus</keyword>
<dbReference type="InterPro" id="IPR046347">
    <property type="entry name" value="bZIP_sf"/>
</dbReference>
<evidence type="ECO:0000313" key="6">
    <source>
        <dbReference type="Proteomes" id="UP001603857"/>
    </source>
</evidence>
<dbReference type="Proteomes" id="UP001603857">
    <property type="component" value="Unassembled WGS sequence"/>
</dbReference>
<organism evidence="5 6">
    <name type="scientific">Flemingia macrophylla</name>
    <dbReference type="NCBI Taxonomy" id="520843"/>
    <lineage>
        <taxon>Eukaryota</taxon>
        <taxon>Viridiplantae</taxon>
        <taxon>Streptophyta</taxon>
        <taxon>Embryophyta</taxon>
        <taxon>Tracheophyta</taxon>
        <taxon>Spermatophyta</taxon>
        <taxon>Magnoliopsida</taxon>
        <taxon>eudicotyledons</taxon>
        <taxon>Gunneridae</taxon>
        <taxon>Pentapetalae</taxon>
        <taxon>rosids</taxon>
        <taxon>fabids</taxon>
        <taxon>Fabales</taxon>
        <taxon>Fabaceae</taxon>
        <taxon>Papilionoideae</taxon>
        <taxon>50 kb inversion clade</taxon>
        <taxon>NPAAA clade</taxon>
        <taxon>indigoferoid/millettioid clade</taxon>
        <taxon>Phaseoleae</taxon>
        <taxon>Flemingia</taxon>
    </lineage>
</organism>
<comment type="caution">
    <text evidence="5">The sequence shown here is derived from an EMBL/GenBank/DDBJ whole genome shotgun (WGS) entry which is preliminary data.</text>
</comment>
<evidence type="ECO:0000313" key="5">
    <source>
        <dbReference type="EMBL" id="KAL2332996.1"/>
    </source>
</evidence>